<dbReference type="HOGENOM" id="CLU_129483_0_0_1"/>
<dbReference type="GeneID" id="6502763"/>
<dbReference type="eggNOG" id="ENOG502TB74">
    <property type="taxonomic scope" value="Eukaryota"/>
</dbReference>
<dbReference type="InterPro" id="IPR010512">
    <property type="entry name" value="DUF1091"/>
</dbReference>
<sequence>MNTLCLVWGLYVLMDVSLGDERKFRIYFEEFTIKYKDPDLFEKIESTLSQRDNRSFVNAEMILTRNVTDVGVHTSMDFWKPNSHQKKKMYDIKVDLCPILRSVQNNKFFNLYIKSFNRHVNFNLACPLKSNHSYKLLDWYMDEMDLPHFTPIGVFRTVTEYFTMKKMVISIVTKGQCISKV</sequence>
<evidence type="ECO:0000313" key="3">
    <source>
        <dbReference type="Proteomes" id="UP000007801"/>
    </source>
</evidence>
<evidence type="ECO:0000313" key="2">
    <source>
        <dbReference type="EMBL" id="EDV33188.1"/>
    </source>
</evidence>
<reference evidence="2 3" key="1">
    <citation type="journal article" date="2007" name="Nature">
        <title>Evolution of genes and genomes on the Drosophila phylogeny.</title>
        <authorList>
            <consortium name="Drosophila 12 Genomes Consortium"/>
            <person name="Clark A.G."/>
            <person name="Eisen M.B."/>
            <person name="Smith D.R."/>
            <person name="Bergman C.M."/>
            <person name="Oliver B."/>
            <person name="Markow T.A."/>
            <person name="Kaufman T.C."/>
            <person name="Kellis M."/>
            <person name="Gelbart W."/>
            <person name="Iyer V.N."/>
            <person name="Pollard D.A."/>
            <person name="Sackton T.B."/>
            <person name="Larracuente A.M."/>
            <person name="Singh N.D."/>
            <person name="Abad J.P."/>
            <person name="Abt D.N."/>
            <person name="Adryan B."/>
            <person name="Aguade M."/>
            <person name="Akashi H."/>
            <person name="Anderson W.W."/>
            <person name="Aquadro C.F."/>
            <person name="Ardell D.H."/>
            <person name="Arguello R."/>
            <person name="Artieri C.G."/>
            <person name="Barbash D.A."/>
            <person name="Barker D."/>
            <person name="Barsanti P."/>
            <person name="Batterham P."/>
            <person name="Batzoglou S."/>
            <person name="Begun D."/>
            <person name="Bhutkar A."/>
            <person name="Blanco E."/>
            <person name="Bosak S.A."/>
            <person name="Bradley R.K."/>
            <person name="Brand A.D."/>
            <person name="Brent M.R."/>
            <person name="Brooks A.N."/>
            <person name="Brown R.H."/>
            <person name="Butlin R.K."/>
            <person name="Caggese C."/>
            <person name="Calvi B.R."/>
            <person name="Bernardo de Carvalho A."/>
            <person name="Caspi A."/>
            <person name="Castrezana S."/>
            <person name="Celniker S.E."/>
            <person name="Chang J.L."/>
            <person name="Chapple C."/>
            <person name="Chatterji S."/>
            <person name="Chinwalla A."/>
            <person name="Civetta A."/>
            <person name="Clifton S.W."/>
            <person name="Comeron J.M."/>
            <person name="Costello J.C."/>
            <person name="Coyne J.A."/>
            <person name="Daub J."/>
            <person name="David R.G."/>
            <person name="Delcher A.L."/>
            <person name="Delehaunty K."/>
            <person name="Do C.B."/>
            <person name="Ebling H."/>
            <person name="Edwards K."/>
            <person name="Eickbush T."/>
            <person name="Evans J.D."/>
            <person name="Filipski A."/>
            <person name="Findeiss S."/>
            <person name="Freyhult E."/>
            <person name="Fulton L."/>
            <person name="Fulton R."/>
            <person name="Garcia A.C."/>
            <person name="Gardiner A."/>
            <person name="Garfield D.A."/>
            <person name="Garvin B.E."/>
            <person name="Gibson G."/>
            <person name="Gilbert D."/>
            <person name="Gnerre S."/>
            <person name="Godfrey J."/>
            <person name="Good R."/>
            <person name="Gotea V."/>
            <person name="Gravely B."/>
            <person name="Greenberg A.J."/>
            <person name="Griffiths-Jones S."/>
            <person name="Gross S."/>
            <person name="Guigo R."/>
            <person name="Gustafson E.A."/>
            <person name="Haerty W."/>
            <person name="Hahn M.W."/>
            <person name="Halligan D.L."/>
            <person name="Halpern A.L."/>
            <person name="Halter G.M."/>
            <person name="Han M.V."/>
            <person name="Heger A."/>
            <person name="Hillier L."/>
            <person name="Hinrichs A.S."/>
            <person name="Holmes I."/>
            <person name="Hoskins R.A."/>
            <person name="Hubisz M.J."/>
            <person name="Hultmark D."/>
            <person name="Huntley M.A."/>
            <person name="Jaffe D.B."/>
            <person name="Jagadeeshan S."/>
            <person name="Jeck W.R."/>
            <person name="Johnson J."/>
            <person name="Jones C.D."/>
            <person name="Jordan W.C."/>
            <person name="Karpen G.H."/>
            <person name="Kataoka E."/>
            <person name="Keightley P.D."/>
            <person name="Kheradpour P."/>
            <person name="Kirkness E.F."/>
            <person name="Koerich L.B."/>
            <person name="Kristiansen K."/>
            <person name="Kudrna D."/>
            <person name="Kulathinal R.J."/>
            <person name="Kumar S."/>
            <person name="Kwok R."/>
            <person name="Lander E."/>
            <person name="Langley C.H."/>
            <person name="Lapoint R."/>
            <person name="Lazzaro B.P."/>
            <person name="Lee S.J."/>
            <person name="Levesque L."/>
            <person name="Li R."/>
            <person name="Lin C.F."/>
            <person name="Lin M.F."/>
            <person name="Lindblad-Toh K."/>
            <person name="Llopart A."/>
            <person name="Long M."/>
            <person name="Low L."/>
            <person name="Lozovsky E."/>
            <person name="Lu J."/>
            <person name="Luo M."/>
            <person name="Machado C.A."/>
            <person name="Makalowski W."/>
            <person name="Marzo M."/>
            <person name="Matsuda M."/>
            <person name="Matzkin L."/>
            <person name="McAllister B."/>
            <person name="McBride C.S."/>
            <person name="McKernan B."/>
            <person name="McKernan K."/>
            <person name="Mendez-Lago M."/>
            <person name="Minx P."/>
            <person name="Mollenhauer M.U."/>
            <person name="Montooth K."/>
            <person name="Mount S.M."/>
            <person name="Mu X."/>
            <person name="Myers E."/>
            <person name="Negre B."/>
            <person name="Newfeld S."/>
            <person name="Nielsen R."/>
            <person name="Noor M.A."/>
            <person name="O'Grady P."/>
            <person name="Pachter L."/>
            <person name="Papaceit M."/>
            <person name="Parisi M.J."/>
            <person name="Parisi M."/>
            <person name="Parts L."/>
            <person name="Pedersen J.S."/>
            <person name="Pesole G."/>
            <person name="Phillippy A.M."/>
            <person name="Ponting C.P."/>
            <person name="Pop M."/>
            <person name="Porcelli D."/>
            <person name="Powell J.R."/>
            <person name="Prohaska S."/>
            <person name="Pruitt K."/>
            <person name="Puig M."/>
            <person name="Quesneville H."/>
            <person name="Ram K.R."/>
            <person name="Rand D."/>
            <person name="Rasmussen M.D."/>
            <person name="Reed L.K."/>
            <person name="Reenan R."/>
            <person name="Reily A."/>
            <person name="Remington K.A."/>
            <person name="Rieger T.T."/>
            <person name="Ritchie M.G."/>
            <person name="Robin C."/>
            <person name="Rogers Y.H."/>
            <person name="Rohde C."/>
            <person name="Rozas J."/>
            <person name="Rubenfield M.J."/>
            <person name="Ruiz A."/>
            <person name="Russo S."/>
            <person name="Salzberg S.L."/>
            <person name="Sanchez-Gracia A."/>
            <person name="Saranga D.J."/>
            <person name="Sato H."/>
            <person name="Schaeffer S.W."/>
            <person name="Schatz M.C."/>
            <person name="Schlenke T."/>
            <person name="Schwartz R."/>
            <person name="Segarra C."/>
            <person name="Singh R.S."/>
            <person name="Sirot L."/>
            <person name="Sirota M."/>
            <person name="Sisneros N.B."/>
            <person name="Smith C.D."/>
            <person name="Smith T.F."/>
            <person name="Spieth J."/>
            <person name="Stage D.E."/>
            <person name="Stark A."/>
            <person name="Stephan W."/>
            <person name="Strausberg R.L."/>
            <person name="Strempel S."/>
            <person name="Sturgill D."/>
            <person name="Sutton G."/>
            <person name="Sutton G.G."/>
            <person name="Tao W."/>
            <person name="Teichmann S."/>
            <person name="Tobari Y.N."/>
            <person name="Tomimura Y."/>
            <person name="Tsolas J.M."/>
            <person name="Valente V.L."/>
            <person name="Venter E."/>
            <person name="Venter J.C."/>
            <person name="Vicario S."/>
            <person name="Vieira F.G."/>
            <person name="Vilella A.J."/>
            <person name="Villasante A."/>
            <person name="Walenz B."/>
            <person name="Wang J."/>
            <person name="Wasserman M."/>
            <person name="Watts T."/>
            <person name="Wilson D."/>
            <person name="Wilson R.K."/>
            <person name="Wing R.A."/>
            <person name="Wolfner M.F."/>
            <person name="Wong A."/>
            <person name="Wong G.K."/>
            <person name="Wu C.I."/>
            <person name="Wu G."/>
            <person name="Yamamoto D."/>
            <person name="Yang H.P."/>
            <person name="Yang S.P."/>
            <person name="Yorke J.A."/>
            <person name="Yoshida K."/>
            <person name="Zdobnov E."/>
            <person name="Zhang P."/>
            <person name="Zhang Y."/>
            <person name="Zimin A.V."/>
            <person name="Baldwin J."/>
            <person name="Abdouelleil A."/>
            <person name="Abdulkadir J."/>
            <person name="Abebe A."/>
            <person name="Abera B."/>
            <person name="Abreu J."/>
            <person name="Acer S.C."/>
            <person name="Aftuck L."/>
            <person name="Alexander A."/>
            <person name="An P."/>
            <person name="Anderson E."/>
            <person name="Anderson S."/>
            <person name="Arachi H."/>
            <person name="Azer M."/>
            <person name="Bachantsang P."/>
            <person name="Barry A."/>
            <person name="Bayul T."/>
            <person name="Berlin A."/>
            <person name="Bessette D."/>
            <person name="Bloom T."/>
            <person name="Blye J."/>
            <person name="Boguslavskiy L."/>
            <person name="Bonnet C."/>
            <person name="Boukhgalter B."/>
            <person name="Bourzgui I."/>
            <person name="Brown A."/>
            <person name="Cahill P."/>
            <person name="Channer S."/>
            <person name="Cheshatsang Y."/>
            <person name="Chuda L."/>
            <person name="Citroen M."/>
            <person name="Collymore A."/>
            <person name="Cooke P."/>
            <person name="Costello M."/>
            <person name="D'Aco K."/>
            <person name="Daza R."/>
            <person name="De Haan G."/>
            <person name="DeGray S."/>
            <person name="DeMaso C."/>
            <person name="Dhargay N."/>
            <person name="Dooley K."/>
            <person name="Dooley E."/>
            <person name="Doricent M."/>
            <person name="Dorje P."/>
            <person name="Dorjee K."/>
            <person name="Dupes A."/>
            <person name="Elong R."/>
            <person name="Falk J."/>
            <person name="Farina A."/>
            <person name="Faro S."/>
            <person name="Ferguson D."/>
            <person name="Fisher S."/>
            <person name="Foley C.D."/>
            <person name="Franke A."/>
            <person name="Friedrich D."/>
            <person name="Gadbois L."/>
            <person name="Gearin G."/>
            <person name="Gearin C.R."/>
            <person name="Giannoukos G."/>
            <person name="Goode T."/>
            <person name="Graham J."/>
            <person name="Grandbois E."/>
            <person name="Grewal S."/>
            <person name="Gyaltsen K."/>
            <person name="Hafez N."/>
            <person name="Hagos B."/>
            <person name="Hall J."/>
            <person name="Henson C."/>
            <person name="Hollinger A."/>
            <person name="Honan T."/>
            <person name="Huard M.D."/>
            <person name="Hughes L."/>
            <person name="Hurhula B."/>
            <person name="Husby M.E."/>
            <person name="Kamat A."/>
            <person name="Kanga B."/>
            <person name="Kashin S."/>
            <person name="Khazanovich D."/>
            <person name="Kisner P."/>
            <person name="Lance K."/>
            <person name="Lara M."/>
            <person name="Lee W."/>
            <person name="Lennon N."/>
            <person name="Letendre F."/>
            <person name="LeVine R."/>
            <person name="Lipovsky A."/>
            <person name="Liu X."/>
            <person name="Liu J."/>
            <person name="Liu S."/>
            <person name="Lokyitsang T."/>
            <person name="Lokyitsang Y."/>
            <person name="Lubonja R."/>
            <person name="Lui A."/>
            <person name="MacDonald P."/>
            <person name="Magnisalis V."/>
            <person name="Maru K."/>
            <person name="Matthews C."/>
            <person name="McCusker W."/>
            <person name="McDonough S."/>
            <person name="Mehta T."/>
            <person name="Meldrim J."/>
            <person name="Meneus L."/>
            <person name="Mihai O."/>
            <person name="Mihalev A."/>
            <person name="Mihova T."/>
            <person name="Mittelman R."/>
            <person name="Mlenga V."/>
            <person name="Montmayeur A."/>
            <person name="Mulrain L."/>
            <person name="Navidi A."/>
            <person name="Naylor J."/>
            <person name="Negash T."/>
            <person name="Nguyen T."/>
            <person name="Nguyen N."/>
            <person name="Nicol R."/>
            <person name="Norbu C."/>
            <person name="Norbu N."/>
            <person name="Novod N."/>
            <person name="O'Neill B."/>
            <person name="Osman S."/>
            <person name="Markiewicz E."/>
            <person name="Oyono O.L."/>
            <person name="Patti C."/>
            <person name="Phunkhang P."/>
            <person name="Pierre F."/>
            <person name="Priest M."/>
            <person name="Raghuraman S."/>
            <person name="Rege F."/>
            <person name="Reyes R."/>
            <person name="Rise C."/>
            <person name="Rogov P."/>
            <person name="Ross K."/>
            <person name="Ryan E."/>
            <person name="Settipalli S."/>
            <person name="Shea T."/>
            <person name="Sherpa N."/>
            <person name="Shi L."/>
            <person name="Shih D."/>
            <person name="Sparrow T."/>
            <person name="Spaulding J."/>
            <person name="Stalker J."/>
            <person name="Stange-Thomann N."/>
            <person name="Stavropoulos S."/>
            <person name="Stone C."/>
            <person name="Strader C."/>
            <person name="Tesfaye S."/>
            <person name="Thomson T."/>
            <person name="Thoulutsang Y."/>
            <person name="Thoulutsang D."/>
            <person name="Topham K."/>
            <person name="Topping I."/>
            <person name="Tsamla T."/>
            <person name="Vassiliev H."/>
            <person name="Vo A."/>
            <person name="Wangchuk T."/>
            <person name="Wangdi T."/>
            <person name="Weiand M."/>
            <person name="Wilkinson J."/>
            <person name="Wilson A."/>
            <person name="Yadav S."/>
            <person name="Young G."/>
            <person name="Yu Q."/>
            <person name="Zembek L."/>
            <person name="Zhong D."/>
            <person name="Zimmer A."/>
            <person name="Zwirko Z."/>
            <person name="Jaffe D.B."/>
            <person name="Alvarez P."/>
            <person name="Brockman W."/>
            <person name="Butler J."/>
            <person name="Chin C."/>
            <person name="Gnerre S."/>
            <person name="Grabherr M."/>
            <person name="Kleber M."/>
            <person name="Mauceli E."/>
            <person name="MacCallum I."/>
        </authorList>
    </citation>
    <scope>NUCLEOTIDE SEQUENCE [LARGE SCALE GENOMIC DNA]</scope>
    <source>
        <strain evidence="3">Tucson 14024-0371.13</strain>
    </source>
</reference>
<feature type="signal peptide" evidence="1">
    <location>
        <begin position="1"/>
        <end position="19"/>
    </location>
</feature>
<gene>
    <name evidence="2" type="primary">Dana\GF20036</name>
    <name evidence="2" type="synonym">dana_GLEANR_22441</name>
    <name evidence="2" type="ORF">GF20036</name>
</gene>
<proteinExistence type="predicted"/>
<dbReference type="InParanoid" id="B3MVC3"/>
<keyword evidence="1" id="KW-0732">Signal</keyword>
<name>B3MVC3_DROAN</name>
<dbReference type="OrthoDB" id="8020757at2759"/>
<dbReference type="Pfam" id="PF06477">
    <property type="entry name" value="DUF1091"/>
    <property type="match status" value="1"/>
</dbReference>
<dbReference type="PANTHER" id="PTHR20898">
    <property type="entry name" value="DAEDALUS ON 3-RELATED-RELATED"/>
    <property type="match status" value="1"/>
</dbReference>
<keyword evidence="3" id="KW-1185">Reference proteome</keyword>
<organism evidence="2 3">
    <name type="scientific">Drosophila ananassae</name>
    <name type="common">Fruit fly</name>
    <dbReference type="NCBI Taxonomy" id="7217"/>
    <lineage>
        <taxon>Eukaryota</taxon>
        <taxon>Metazoa</taxon>
        <taxon>Ecdysozoa</taxon>
        <taxon>Arthropoda</taxon>
        <taxon>Hexapoda</taxon>
        <taxon>Insecta</taxon>
        <taxon>Pterygota</taxon>
        <taxon>Neoptera</taxon>
        <taxon>Endopterygota</taxon>
        <taxon>Diptera</taxon>
        <taxon>Brachycera</taxon>
        <taxon>Muscomorpha</taxon>
        <taxon>Ephydroidea</taxon>
        <taxon>Drosophilidae</taxon>
        <taxon>Drosophila</taxon>
        <taxon>Sophophora</taxon>
    </lineage>
</organism>
<dbReference type="PANTHER" id="PTHR20898:SF0">
    <property type="entry name" value="DAEDALUS ON 3-RELATED"/>
    <property type="match status" value="1"/>
</dbReference>
<accession>B3MVC3</accession>
<dbReference type="KEGG" id="dan:6502763"/>
<dbReference type="OMA" id="IFFDEFA"/>
<feature type="chain" id="PRO_5002793747" evidence="1">
    <location>
        <begin position="20"/>
        <end position="181"/>
    </location>
</feature>
<dbReference type="Proteomes" id="UP000007801">
    <property type="component" value="Unassembled WGS sequence"/>
</dbReference>
<protein>
    <submittedName>
        <fullName evidence="2">Uncharacterized protein</fullName>
    </submittedName>
</protein>
<evidence type="ECO:0000256" key="1">
    <source>
        <dbReference type="SAM" id="SignalP"/>
    </source>
</evidence>
<dbReference type="EMBL" id="CH902624">
    <property type="protein sequence ID" value="EDV33188.1"/>
    <property type="molecule type" value="Genomic_DNA"/>
</dbReference>
<dbReference type="AlphaFoldDB" id="B3MVC3"/>
<dbReference type="PhylomeDB" id="B3MVC3"/>
<dbReference type="SMART" id="SM00697">
    <property type="entry name" value="DM8"/>
    <property type="match status" value="1"/>
</dbReference>